<protein>
    <submittedName>
        <fullName evidence="4">Acyl-CoA thioester hydrolase</fullName>
    </submittedName>
</protein>
<dbReference type="PANTHER" id="PTHR31793">
    <property type="entry name" value="4-HYDROXYBENZOYL-COA THIOESTERASE FAMILY MEMBER"/>
    <property type="match status" value="1"/>
</dbReference>
<dbReference type="RefSeq" id="WP_116517786.1">
    <property type="nucleotide sequence ID" value="NZ_JACCEX010000001.1"/>
</dbReference>
<dbReference type="Pfam" id="PF03061">
    <property type="entry name" value="4HBT"/>
    <property type="match status" value="1"/>
</dbReference>
<evidence type="ECO:0000256" key="1">
    <source>
        <dbReference type="ARBA" id="ARBA00005953"/>
    </source>
</evidence>
<dbReference type="EMBL" id="QEKO01000001">
    <property type="protein sequence ID" value="PVY68773.1"/>
    <property type="molecule type" value="Genomic_DNA"/>
</dbReference>
<organism evidence="4 5">
    <name type="scientific">Pusillimonas noertemannii</name>
    <dbReference type="NCBI Taxonomy" id="305977"/>
    <lineage>
        <taxon>Bacteria</taxon>
        <taxon>Pseudomonadati</taxon>
        <taxon>Pseudomonadota</taxon>
        <taxon>Betaproteobacteria</taxon>
        <taxon>Burkholderiales</taxon>
        <taxon>Alcaligenaceae</taxon>
        <taxon>Pusillimonas</taxon>
    </lineage>
</organism>
<reference evidence="4 5" key="1">
    <citation type="submission" date="2018-04" db="EMBL/GenBank/DDBJ databases">
        <title>Genomic Encyclopedia of Type Strains, Phase IV (KMG-IV): sequencing the most valuable type-strain genomes for metagenomic binning, comparative biology and taxonomic classification.</title>
        <authorList>
            <person name="Goeker M."/>
        </authorList>
    </citation>
    <scope>NUCLEOTIDE SEQUENCE [LARGE SCALE GENOMIC DNA]</scope>
    <source>
        <strain evidence="4 5">DSM 10065</strain>
    </source>
</reference>
<gene>
    <name evidence="4" type="ORF">C7440_1184</name>
</gene>
<name>A0A2U1CSD0_9BURK</name>
<dbReference type="Proteomes" id="UP000246145">
    <property type="component" value="Unassembled WGS sequence"/>
</dbReference>
<evidence type="ECO:0000313" key="5">
    <source>
        <dbReference type="Proteomes" id="UP000246145"/>
    </source>
</evidence>
<proteinExistence type="inferred from homology"/>
<dbReference type="CDD" id="cd00586">
    <property type="entry name" value="4HBT"/>
    <property type="match status" value="1"/>
</dbReference>
<feature type="domain" description="Thioesterase" evidence="3">
    <location>
        <begin position="31"/>
        <end position="107"/>
    </location>
</feature>
<evidence type="ECO:0000259" key="3">
    <source>
        <dbReference type="Pfam" id="PF03061"/>
    </source>
</evidence>
<sequence>MLQDAASAIPRIGHVFECVIPVRWGDQDALHHVNNTVYFRYSEEARALLYMQAGFPVPGEREAVLAHASCDFLKPLMYPATVVVRLEFKRLGRSSMEYDFIIERQDEPGVVYARGKNITVNTDARTGKSCAWSEPELAGYARCFVAPGGQLREP</sequence>
<dbReference type="PANTHER" id="PTHR31793:SF27">
    <property type="entry name" value="NOVEL THIOESTERASE SUPERFAMILY DOMAIN AND SAPOSIN A-TYPE DOMAIN CONTAINING PROTEIN (0610012H03RIK)"/>
    <property type="match status" value="1"/>
</dbReference>
<dbReference type="GO" id="GO:0047617">
    <property type="term" value="F:fatty acyl-CoA hydrolase activity"/>
    <property type="evidence" value="ECO:0007669"/>
    <property type="project" value="TreeGrafter"/>
</dbReference>
<dbReference type="STRING" id="1231391.GCA_000308195_03525"/>
<comment type="caution">
    <text evidence="4">The sequence shown here is derived from an EMBL/GenBank/DDBJ whole genome shotgun (WGS) entry which is preliminary data.</text>
</comment>
<keyword evidence="5" id="KW-1185">Reference proteome</keyword>
<accession>A0A2U1CSD0</accession>
<dbReference type="InterPro" id="IPR029069">
    <property type="entry name" value="HotDog_dom_sf"/>
</dbReference>
<dbReference type="InterPro" id="IPR006683">
    <property type="entry name" value="Thioestr_dom"/>
</dbReference>
<dbReference type="SUPFAM" id="SSF54637">
    <property type="entry name" value="Thioesterase/thiol ester dehydrase-isomerase"/>
    <property type="match status" value="1"/>
</dbReference>
<dbReference type="AlphaFoldDB" id="A0A2U1CSD0"/>
<evidence type="ECO:0000256" key="2">
    <source>
        <dbReference type="ARBA" id="ARBA00022801"/>
    </source>
</evidence>
<comment type="similarity">
    <text evidence="1">Belongs to the 4-hydroxybenzoyl-CoA thioesterase family.</text>
</comment>
<evidence type="ECO:0000313" key="4">
    <source>
        <dbReference type="EMBL" id="PVY68773.1"/>
    </source>
</evidence>
<dbReference type="Gene3D" id="3.10.129.10">
    <property type="entry name" value="Hotdog Thioesterase"/>
    <property type="match status" value="1"/>
</dbReference>
<dbReference type="OrthoDB" id="9799036at2"/>
<keyword evidence="2 4" id="KW-0378">Hydrolase</keyword>
<dbReference type="InterPro" id="IPR050563">
    <property type="entry name" value="4-hydroxybenzoyl-CoA_TE"/>
</dbReference>